<evidence type="ECO:0000256" key="1">
    <source>
        <dbReference type="SAM" id="Phobius"/>
    </source>
</evidence>
<dbReference type="Proteomes" id="UP001231518">
    <property type="component" value="Chromosome 3"/>
</dbReference>
<evidence type="ECO:0000313" key="3">
    <source>
        <dbReference type="Proteomes" id="UP001231518"/>
    </source>
</evidence>
<feature type="transmembrane region" description="Helical" evidence="1">
    <location>
        <begin position="88"/>
        <end position="110"/>
    </location>
</feature>
<name>A0AAD7YM15_MYTSE</name>
<proteinExistence type="predicted"/>
<protein>
    <submittedName>
        <fullName evidence="2">Uncharacterized protein</fullName>
    </submittedName>
</protein>
<keyword evidence="3" id="KW-1185">Reference proteome</keyword>
<evidence type="ECO:0000313" key="2">
    <source>
        <dbReference type="EMBL" id="KAJ8720009.1"/>
    </source>
</evidence>
<reference evidence="2" key="1">
    <citation type="submission" date="2023-03" db="EMBL/GenBank/DDBJ databases">
        <title>Chromosome-level genomes of two armyworms, Mythimna separata and Mythimna loreyi, provide insights into the biosynthesis and reception of sex pheromones.</title>
        <authorList>
            <person name="Zhao H."/>
        </authorList>
    </citation>
    <scope>NUCLEOTIDE SEQUENCE</scope>
    <source>
        <strain evidence="2">BeijingLab</strain>
        <tissue evidence="2">Pupa</tissue>
    </source>
</reference>
<organism evidence="2 3">
    <name type="scientific">Mythimna separata</name>
    <name type="common">Oriental armyworm</name>
    <name type="synonym">Pseudaletia separata</name>
    <dbReference type="NCBI Taxonomy" id="271217"/>
    <lineage>
        <taxon>Eukaryota</taxon>
        <taxon>Metazoa</taxon>
        <taxon>Ecdysozoa</taxon>
        <taxon>Arthropoda</taxon>
        <taxon>Hexapoda</taxon>
        <taxon>Insecta</taxon>
        <taxon>Pterygota</taxon>
        <taxon>Neoptera</taxon>
        <taxon>Endopterygota</taxon>
        <taxon>Lepidoptera</taxon>
        <taxon>Glossata</taxon>
        <taxon>Ditrysia</taxon>
        <taxon>Noctuoidea</taxon>
        <taxon>Noctuidae</taxon>
        <taxon>Noctuinae</taxon>
        <taxon>Hadenini</taxon>
        <taxon>Mythimna</taxon>
    </lineage>
</organism>
<keyword evidence="1" id="KW-0472">Membrane</keyword>
<dbReference type="AlphaFoldDB" id="A0AAD7YM15"/>
<accession>A0AAD7YM15</accession>
<keyword evidence="1" id="KW-1133">Transmembrane helix</keyword>
<comment type="caution">
    <text evidence="2">The sequence shown here is derived from an EMBL/GenBank/DDBJ whole genome shotgun (WGS) entry which is preliminary data.</text>
</comment>
<sequence length="228" mass="25738">MPMPLLRCCGCVSLHTGCFILCIMSTLRHAYAAAEEMLRLRVLAHRLLHPVHHVHCEYYHMCIFVTFSSDMPMPLLRCCGCVSLHTGCFILCIMSTLACVANITAGAWDLPRHRDREPEENLISMSMVMFSTLSAITNLIALFGIVMKRPSKLQWSLVFNSVFIFCIFLVAIVRCLFTMEEFFKAPGNIALAVFLLIGGALYSLYYLTMVNSLYRLMKSAYSETAIPI</sequence>
<feature type="transmembrane region" description="Helical" evidence="1">
    <location>
        <begin position="189"/>
        <end position="208"/>
    </location>
</feature>
<gene>
    <name evidence="2" type="ORF">PYW07_012052</name>
</gene>
<keyword evidence="1" id="KW-0812">Transmembrane</keyword>
<feature type="transmembrane region" description="Helical" evidence="1">
    <location>
        <begin position="157"/>
        <end position="177"/>
    </location>
</feature>
<feature type="transmembrane region" description="Helical" evidence="1">
    <location>
        <begin position="122"/>
        <end position="145"/>
    </location>
</feature>
<dbReference type="EMBL" id="JARGEI010000014">
    <property type="protein sequence ID" value="KAJ8720009.1"/>
    <property type="molecule type" value="Genomic_DNA"/>
</dbReference>